<reference evidence="2 3" key="1">
    <citation type="submission" date="2019-08" db="EMBL/GenBank/DDBJ databases">
        <title>Deep-cultivation of Planctomycetes and their phenomic and genomic characterization uncovers novel biology.</title>
        <authorList>
            <person name="Wiegand S."/>
            <person name="Jogler M."/>
            <person name="Boedeker C."/>
            <person name="Pinto D."/>
            <person name="Vollmers J."/>
            <person name="Rivas-Marin E."/>
            <person name="Kohn T."/>
            <person name="Peeters S.H."/>
            <person name="Heuer A."/>
            <person name="Rast P."/>
            <person name="Oberbeckmann S."/>
            <person name="Bunk B."/>
            <person name="Jeske O."/>
            <person name="Meyerdierks A."/>
            <person name="Storesund J.E."/>
            <person name="Kallscheuer N."/>
            <person name="Luecker S."/>
            <person name="Lage O.M."/>
            <person name="Pohl T."/>
            <person name="Merkel B.J."/>
            <person name="Hornburger P."/>
            <person name="Mueller R.-W."/>
            <person name="Bruemmer F."/>
            <person name="Labrenz M."/>
            <person name="Spormann A.M."/>
            <person name="Op den Camp H."/>
            <person name="Overmann J."/>
            <person name="Amann R."/>
            <person name="Jetten M.S.M."/>
            <person name="Mascher T."/>
            <person name="Medema M.H."/>
            <person name="Devos D.P."/>
            <person name="Kaster A.-K."/>
            <person name="Ovreas L."/>
            <person name="Rohde M."/>
            <person name="Galperin M.Y."/>
            <person name="Jogler C."/>
        </authorList>
    </citation>
    <scope>NUCLEOTIDE SEQUENCE [LARGE SCALE GENOMIC DNA]</scope>
    <source>
        <strain evidence="2 3">OJF2</strain>
    </source>
</reference>
<dbReference type="EMBL" id="CP042997">
    <property type="protein sequence ID" value="QEH37740.1"/>
    <property type="molecule type" value="Genomic_DNA"/>
</dbReference>
<accession>A0A5B9WCY0</accession>
<evidence type="ECO:0000256" key="1">
    <source>
        <dbReference type="SAM" id="Phobius"/>
    </source>
</evidence>
<dbReference type="KEGG" id="agv:OJF2_63310"/>
<keyword evidence="1" id="KW-0812">Transmembrane</keyword>
<evidence type="ECO:0000313" key="2">
    <source>
        <dbReference type="EMBL" id="QEH37740.1"/>
    </source>
</evidence>
<dbReference type="Proteomes" id="UP000324233">
    <property type="component" value="Chromosome"/>
</dbReference>
<proteinExistence type="predicted"/>
<sequence>MRCDRLRRQRNWQVLLFFWFASWPLVGPVGFGYLCQSRALEPAAKTLACERLNIVGPDGKTKASIHGTNEGSVFTLADSLGRPQLTAQTGGKGGPSIILWDKTSRQRLTLFVTDEGEPSIELFGPQGVAQTRLSLYRNGKQAITMLDDAGRERISFAVNEDRNAEVKISDRNSKKSLQLSVTEEVKSNPALNITDSQGRLRFQVGLQENNPNLYLLDEAHVRSSYGIIGPDGRPLVTLNDKDGDIIYAFGIDGRGAPFSGEVPKKERKIH</sequence>
<name>A0A5B9WCY0_9BACT</name>
<keyword evidence="1" id="KW-1133">Transmembrane helix</keyword>
<organism evidence="2 3">
    <name type="scientific">Aquisphaera giovannonii</name>
    <dbReference type="NCBI Taxonomy" id="406548"/>
    <lineage>
        <taxon>Bacteria</taxon>
        <taxon>Pseudomonadati</taxon>
        <taxon>Planctomycetota</taxon>
        <taxon>Planctomycetia</taxon>
        <taxon>Isosphaerales</taxon>
        <taxon>Isosphaeraceae</taxon>
        <taxon>Aquisphaera</taxon>
    </lineage>
</organism>
<protein>
    <submittedName>
        <fullName evidence="2">Uncharacterized protein</fullName>
    </submittedName>
</protein>
<evidence type="ECO:0000313" key="3">
    <source>
        <dbReference type="Proteomes" id="UP000324233"/>
    </source>
</evidence>
<feature type="transmembrane region" description="Helical" evidence="1">
    <location>
        <begin position="12"/>
        <end position="34"/>
    </location>
</feature>
<gene>
    <name evidence="2" type="ORF">OJF2_63310</name>
</gene>
<keyword evidence="3" id="KW-1185">Reference proteome</keyword>
<keyword evidence="1" id="KW-0472">Membrane</keyword>
<dbReference type="AlphaFoldDB" id="A0A5B9WCY0"/>